<dbReference type="EMBL" id="WOBO01000013">
    <property type="protein sequence ID" value="MUK45962.1"/>
    <property type="molecule type" value="Genomic_DNA"/>
</dbReference>
<sequence>MKSTHQKKISRSLMEVLHNEIKQLIIDALNLEDISVDDIETEAPLFGDGLGLDSIDALELGLAIKKKYNLVLDADDTQTREHFASVANLAAYINANKA</sequence>
<reference evidence="4 5" key="1">
    <citation type="submission" date="2019-11" db="EMBL/GenBank/DDBJ databases">
        <title>Using colonization assays and comparative genomics to discover symbiosis behaviors and factors in Vibrio fischeri.</title>
        <authorList>
            <person name="Bongrand C."/>
            <person name="Moriano-Gutierrez S."/>
            <person name="Arevalo P."/>
            <person name="Mcfall-Ngai M."/>
            <person name="Visick K."/>
            <person name="Polz M.F."/>
            <person name="Ruby E.G."/>
        </authorList>
    </citation>
    <scope>NUCLEOTIDE SEQUENCE [LARGE SCALE GENOMIC DNA]</scope>
    <source>
        <strain evidence="4">emors.3.2</strain>
        <strain evidence="2">Emors.3.2</strain>
        <strain evidence="3">Emors.4.1</strain>
        <strain evidence="5">emors.4.1</strain>
    </source>
</reference>
<dbReference type="PROSITE" id="PS50075">
    <property type="entry name" value="CARRIER"/>
    <property type="match status" value="1"/>
</dbReference>
<dbReference type="Proteomes" id="UP000435323">
    <property type="component" value="Unassembled WGS sequence"/>
</dbReference>
<dbReference type="InterPro" id="IPR036736">
    <property type="entry name" value="ACP-like_sf"/>
</dbReference>
<dbReference type="InterPro" id="IPR009081">
    <property type="entry name" value="PP-bd_ACP"/>
</dbReference>
<protein>
    <submittedName>
        <fullName evidence="2">Acyl carrier protein</fullName>
    </submittedName>
</protein>
<dbReference type="Pfam" id="PF00550">
    <property type="entry name" value="PP-binding"/>
    <property type="match status" value="1"/>
</dbReference>
<dbReference type="EMBL" id="WOBN01000016">
    <property type="protein sequence ID" value="MUK49631.1"/>
    <property type="molecule type" value="Genomic_DNA"/>
</dbReference>
<feature type="domain" description="Carrier" evidence="1">
    <location>
        <begin position="15"/>
        <end position="97"/>
    </location>
</feature>
<gene>
    <name evidence="2" type="ORF">GNP77_11295</name>
    <name evidence="3" type="ORF">GNP88_10660</name>
</gene>
<evidence type="ECO:0000313" key="3">
    <source>
        <dbReference type="EMBL" id="MUK49631.1"/>
    </source>
</evidence>
<evidence type="ECO:0000313" key="2">
    <source>
        <dbReference type="EMBL" id="MUK45962.1"/>
    </source>
</evidence>
<dbReference type="SUPFAM" id="SSF47336">
    <property type="entry name" value="ACP-like"/>
    <property type="match status" value="1"/>
</dbReference>
<evidence type="ECO:0000313" key="4">
    <source>
        <dbReference type="Proteomes" id="UP000435323"/>
    </source>
</evidence>
<organism evidence="2 4">
    <name type="scientific">Aliivibrio fischeri</name>
    <name type="common">Vibrio fischeri</name>
    <dbReference type="NCBI Taxonomy" id="668"/>
    <lineage>
        <taxon>Bacteria</taxon>
        <taxon>Pseudomonadati</taxon>
        <taxon>Pseudomonadota</taxon>
        <taxon>Gammaproteobacteria</taxon>
        <taxon>Vibrionales</taxon>
        <taxon>Vibrionaceae</taxon>
        <taxon>Aliivibrio</taxon>
    </lineage>
</organism>
<dbReference type="Proteomes" id="UP000448038">
    <property type="component" value="Unassembled WGS sequence"/>
</dbReference>
<dbReference type="NCBIfam" id="NF006617">
    <property type="entry name" value="PRK09184.1"/>
    <property type="match status" value="1"/>
</dbReference>
<proteinExistence type="predicted"/>
<name>A0A6I3YUG5_ALIFS</name>
<comment type="caution">
    <text evidence="2">The sequence shown here is derived from an EMBL/GenBank/DDBJ whole genome shotgun (WGS) entry which is preliminary data.</text>
</comment>
<dbReference type="Gene3D" id="1.10.1200.10">
    <property type="entry name" value="ACP-like"/>
    <property type="match status" value="1"/>
</dbReference>
<evidence type="ECO:0000313" key="5">
    <source>
        <dbReference type="Proteomes" id="UP000448038"/>
    </source>
</evidence>
<evidence type="ECO:0000259" key="1">
    <source>
        <dbReference type="PROSITE" id="PS50075"/>
    </source>
</evidence>
<dbReference type="AlphaFoldDB" id="A0A6I3YUG5"/>
<accession>A0A6I3YUG5</accession>